<keyword evidence="3 5" id="KW-1133">Transmembrane helix</keyword>
<feature type="domain" description="GYF" evidence="6">
    <location>
        <begin position="4"/>
        <end position="48"/>
    </location>
</feature>
<dbReference type="EMBL" id="JADIMC010000100">
    <property type="protein sequence ID" value="MBO8477059.1"/>
    <property type="molecule type" value="Genomic_DNA"/>
</dbReference>
<dbReference type="AlphaFoldDB" id="A0A9D9IQ54"/>
<evidence type="ECO:0000256" key="4">
    <source>
        <dbReference type="ARBA" id="ARBA00023136"/>
    </source>
</evidence>
<comment type="subcellular location">
    <subcellularLocation>
        <location evidence="1">Membrane</location>
    </subcellularLocation>
</comment>
<evidence type="ECO:0000313" key="8">
    <source>
        <dbReference type="Proteomes" id="UP000823598"/>
    </source>
</evidence>
<reference evidence="7" key="1">
    <citation type="submission" date="2020-10" db="EMBL/GenBank/DDBJ databases">
        <authorList>
            <person name="Gilroy R."/>
        </authorList>
    </citation>
    <scope>NUCLEOTIDE SEQUENCE</scope>
    <source>
        <strain evidence="7">6919</strain>
    </source>
</reference>
<evidence type="ECO:0000256" key="5">
    <source>
        <dbReference type="SAM" id="Phobius"/>
    </source>
</evidence>
<reference evidence="7" key="2">
    <citation type="journal article" date="2021" name="PeerJ">
        <title>Extensive microbial diversity within the chicken gut microbiome revealed by metagenomics and culture.</title>
        <authorList>
            <person name="Gilroy R."/>
            <person name="Ravi A."/>
            <person name="Getino M."/>
            <person name="Pursley I."/>
            <person name="Horton D.L."/>
            <person name="Alikhan N.F."/>
            <person name="Baker D."/>
            <person name="Gharbi K."/>
            <person name="Hall N."/>
            <person name="Watson M."/>
            <person name="Adriaenssens E.M."/>
            <person name="Foster-Nyarko E."/>
            <person name="Jarju S."/>
            <person name="Secka A."/>
            <person name="Antonio M."/>
            <person name="Oren A."/>
            <person name="Chaudhuri R.R."/>
            <person name="La Ragione R."/>
            <person name="Hildebrand F."/>
            <person name="Pallen M.J."/>
        </authorList>
    </citation>
    <scope>NUCLEOTIDE SEQUENCE</scope>
    <source>
        <strain evidence="7">6919</strain>
    </source>
</reference>
<dbReference type="InterPro" id="IPR051423">
    <property type="entry name" value="CD225/Dispanin"/>
</dbReference>
<proteinExistence type="predicted"/>
<dbReference type="Pfam" id="PF04505">
    <property type="entry name" value="CD225"/>
    <property type="match status" value="1"/>
</dbReference>
<keyword evidence="4 5" id="KW-0472">Membrane</keyword>
<organism evidence="7 8">
    <name type="scientific">Candidatus Limisoma faecipullorum</name>
    <dbReference type="NCBI Taxonomy" id="2840854"/>
    <lineage>
        <taxon>Bacteria</taxon>
        <taxon>Pseudomonadati</taxon>
        <taxon>Bacteroidota</taxon>
        <taxon>Bacteroidia</taxon>
        <taxon>Bacteroidales</taxon>
        <taxon>Candidatus Limisoma</taxon>
    </lineage>
</organism>
<evidence type="ECO:0000256" key="1">
    <source>
        <dbReference type="ARBA" id="ARBA00004370"/>
    </source>
</evidence>
<dbReference type="InterPro" id="IPR025640">
    <property type="entry name" value="GYF_2"/>
</dbReference>
<evidence type="ECO:0000256" key="2">
    <source>
        <dbReference type="ARBA" id="ARBA00022692"/>
    </source>
</evidence>
<evidence type="ECO:0000256" key="3">
    <source>
        <dbReference type="ARBA" id="ARBA00022989"/>
    </source>
</evidence>
<protein>
    <submittedName>
        <fullName evidence="7">CD225/dispanin family protein</fullName>
    </submittedName>
</protein>
<feature type="transmembrane region" description="Helical" evidence="5">
    <location>
        <begin position="148"/>
        <end position="171"/>
    </location>
</feature>
<comment type="caution">
    <text evidence="7">The sequence shown here is derived from an EMBL/GenBank/DDBJ whole genome shotgun (WGS) entry which is preliminary data.</text>
</comment>
<dbReference type="PANTHER" id="PTHR14948:SF44">
    <property type="entry name" value="PROLINE-RICH TRANSMEMBRANE PROTEIN 1-LIKE"/>
    <property type="match status" value="1"/>
</dbReference>
<dbReference type="PANTHER" id="PTHR14948">
    <property type="entry name" value="NG5"/>
    <property type="match status" value="1"/>
</dbReference>
<feature type="transmembrane region" description="Helical" evidence="5">
    <location>
        <begin position="103"/>
        <end position="127"/>
    </location>
</feature>
<dbReference type="InterPro" id="IPR007593">
    <property type="entry name" value="CD225/Dispanin_fam"/>
</dbReference>
<sequence>MKQYFYVDANNQSVGPFPIEDLIKKITPETFVWTEGMENWAKANTVPEVMNALTNSQQPTYQQPPYIAQQPYQQPAPNFQQPNYQQQQYQQYDTPGESKPNNYLVWSILSIVLCCWPIGIAAVVYAAKVDSLWGQGRHNESRAASEKAKNLTIISAICGIITYVIYIILIVSGSLEY</sequence>
<gene>
    <name evidence="7" type="ORF">IAB88_08720</name>
</gene>
<evidence type="ECO:0000259" key="6">
    <source>
        <dbReference type="Pfam" id="PF14237"/>
    </source>
</evidence>
<dbReference type="Proteomes" id="UP000823598">
    <property type="component" value="Unassembled WGS sequence"/>
</dbReference>
<name>A0A9D9IQ54_9BACT</name>
<dbReference type="GO" id="GO:0016020">
    <property type="term" value="C:membrane"/>
    <property type="evidence" value="ECO:0007669"/>
    <property type="project" value="UniProtKB-SubCell"/>
</dbReference>
<dbReference type="Pfam" id="PF14237">
    <property type="entry name" value="GYF_2"/>
    <property type="match status" value="1"/>
</dbReference>
<keyword evidence="2 5" id="KW-0812">Transmembrane</keyword>
<evidence type="ECO:0000313" key="7">
    <source>
        <dbReference type="EMBL" id="MBO8477059.1"/>
    </source>
</evidence>
<accession>A0A9D9IQ54</accession>